<feature type="compositionally biased region" description="Basic residues" evidence="3">
    <location>
        <begin position="60"/>
        <end position="69"/>
    </location>
</feature>
<dbReference type="FunFam" id="3.30.300.30:FF:000008">
    <property type="entry name" value="2,3-dihydroxybenzoate-AMP ligase"/>
    <property type="match status" value="1"/>
</dbReference>
<gene>
    <name evidence="6" type="ORF">F8568_014730</name>
</gene>
<dbReference type="InterPro" id="IPR045851">
    <property type="entry name" value="AMP-bd_C_sf"/>
</dbReference>
<dbReference type="Gene3D" id="3.30.300.30">
    <property type="match status" value="1"/>
</dbReference>
<evidence type="ECO:0000259" key="5">
    <source>
        <dbReference type="Pfam" id="PF13193"/>
    </source>
</evidence>
<dbReference type="GO" id="GO:0016405">
    <property type="term" value="F:CoA-ligase activity"/>
    <property type="evidence" value="ECO:0007669"/>
    <property type="project" value="TreeGrafter"/>
</dbReference>
<name>A0A6I4M640_9ACTN</name>
<evidence type="ECO:0000256" key="2">
    <source>
        <dbReference type="ARBA" id="ARBA00022598"/>
    </source>
</evidence>
<comment type="similarity">
    <text evidence="1">Belongs to the ATP-dependent AMP-binding enzyme family.</text>
</comment>
<feature type="domain" description="AMP-dependent synthetase/ligase" evidence="4">
    <location>
        <begin position="93"/>
        <end position="450"/>
    </location>
</feature>
<dbReference type="Pfam" id="PF00501">
    <property type="entry name" value="AMP-binding"/>
    <property type="match status" value="1"/>
</dbReference>
<evidence type="ECO:0000313" key="6">
    <source>
        <dbReference type="EMBL" id="MWA01608.1"/>
    </source>
</evidence>
<feature type="compositionally biased region" description="Polar residues" evidence="3">
    <location>
        <begin position="1"/>
        <end position="15"/>
    </location>
</feature>
<proteinExistence type="inferred from homology"/>
<feature type="domain" description="AMP-binding enzyme C-terminal" evidence="5">
    <location>
        <begin position="500"/>
        <end position="575"/>
    </location>
</feature>
<comment type="caution">
    <text evidence="6">The sequence shown here is derived from an EMBL/GenBank/DDBJ whole genome shotgun (WGS) entry which is preliminary data.</text>
</comment>
<dbReference type="InterPro" id="IPR025110">
    <property type="entry name" value="AMP-bd_C"/>
</dbReference>
<keyword evidence="2" id="KW-0436">Ligase</keyword>
<keyword evidence="7" id="KW-1185">Reference proteome</keyword>
<evidence type="ECO:0000313" key="7">
    <source>
        <dbReference type="Proteomes" id="UP000462055"/>
    </source>
</evidence>
<organism evidence="6 7">
    <name type="scientific">Actinomadura physcomitrii</name>
    <dbReference type="NCBI Taxonomy" id="2650748"/>
    <lineage>
        <taxon>Bacteria</taxon>
        <taxon>Bacillati</taxon>
        <taxon>Actinomycetota</taxon>
        <taxon>Actinomycetes</taxon>
        <taxon>Streptosporangiales</taxon>
        <taxon>Thermomonosporaceae</taxon>
        <taxon>Actinomadura</taxon>
    </lineage>
</organism>
<dbReference type="Pfam" id="PF13193">
    <property type="entry name" value="AMP-binding_C"/>
    <property type="match status" value="1"/>
</dbReference>
<dbReference type="Proteomes" id="UP000462055">
    <property type="component" value="Unassembled WGS sequence"/>
</dbReference>
<dbReference type="InterPro" id="IPR020845">
    <property type="entry name" value="AMP-binding_CS"/>
</dbReference>
<evidence type="ECO:0000256" key="1">
    <source>
        <dbReference type="ARBA" id="ARBA00006432"/>
    </source>
</evidence>
<evidence type="ECO:0000259" key="4">
    <source>
        <dbReference type="Pfam" id="PF00501"/>
    </source>
</evidence>
<protein>
    <submittedName>
        <fullName evidence="6">AMP-binding protein</fullName>
    </submittedName>
</protein>
<evidence type="ECO:0000256" key="3">
    <source>
        <dbReference type="SAM" id="MobiDB-lite"/>
    </source>
</evidence>
<sequence length="593" mass="64389">MLRSEASVTRATTASGGLGDAMTRSSAPRVDARPLPDRPGSGQPGTPPTASKSGPDRGACRRSSKRTRSRTFPSAGKAENEMLDAEQGTPEFWARTSPDAPAVVQGEKTLTYGEWNDRADRVAEGLSRLGLKAGDRLGMRFRLGIEWFVIQRALQKLGVAQVAVNWKLTPDEATYIIEDSEAVGLACNDREPSAWAAHNVGHLITVGQEPGTPGMRYEDLVETPDPTPRFGPLRANLVLYTSGTTGAPRGVPPLEPGSVDADWLDRYQRSVASASPVKEGGAVLLTLPVHHGAGPTVATRACAAGGTVILLDPYDAEEALRLIEKHQVWTWTAVPTMLLRVAALPKQTLDRYDLSSLKVLRTGASAVPYSLKEWVIDLLGPDVLWETYGASEAGMISYTAPEYQLTKPGTSGRPFEGVEIAIVDDEWNRRPAGETGEIAVKTPMVIDHYLGRGPLGEDTLKDGFYRTGDAGHLDEDGFLYITDRVKDMIVAGGVNIYPAEIEKVLVQHPDVIDAAVIGIPEPTFGEQPLAFIVVDPPTTLNDDELLAFLDGKLAPYKRPRKFVYVEELPVNPTGKVLKSELRKPYWSDRERAI</sequence>
<feature type="region of interest" description="Disordered" evidence="3">
    <location>
        <begin position="1"/>
        <end position="84"/>
    </location>
</feature>
<dbReference type="AlphaFoldDB" id="A0A6I4M640"/>
<dbReference type="InterPro" id="IPR000873">
    <property type="entry name" value="AMP-dep_synth/lig_dom"/>
</dbReference>
<reference evidence="6" key="1">
    <citation type="submission" date="2019-12" db="EMBL/GenBank/DDBJ databases">
        <title>Actinomadura physcomitrii sp. nov., a novel actinomycete isolated from moss [Physcomitrium sphaericum (Ludw) Fuernr].</title>
        <authorList>
            <person name="Zhuang X."/>
        </authorList>
    </citation>
    <scope>NUCLEOTIDE SEQUENCE [LARGE SCALE GENOMIC DNA]</scope>
    <source>
        <strain evidence="6">LD22</strain>
    </source>
</reference>
<dbReference type="InterPro" id="IPR042099">
    <property type="entry name" value="ANL_N_sf"/>
</dbReference>
<dbReference type="SUPFAM" id="SSF56801">
    <property type="entry name" value="Acetyl-CoA synthetase-like"/>
    <property type="match status" value="1"/>
</dbReference>
<accession>A0A6I4M640</accession>
<dbReference type="PROSITE" id="PS00455">
    <property type="entry name" value="AMP_BINDING"/>
    <property type="match status" value="1"/>
</dbReference>
<dbReference type="Gene3D" id="3.40.50.12780">
    <property type="entry name" value="N-terminal domain of ligase-like"/>
    <property type="match status" value="1"/>
</dbReference>
<dbReference type="PANTHER" id="PTHR24096">
    <property type="entry name" value="LONG-CHAIN-FATTY-ACID--COA LIGASE"/>
    <property type="match status" value="1"/>
</dbReference>
<dbReference type="EMBL" id="WBMS02000010">
    <property type="protein sequence ID" value="MWA01608.1"/>
    <property type="molecule type" value="Genomic_DNA"/>
</dbReference>